<evidence type="ECO:0000256" key="1">
    <source>
        <dbReference type="ARBA" id="ARBA00022679"/>
    </source>
</evidence>
<proteinExistence type="predicted"/>
<dbReference type="InterPro" id="IPR050680">
    <property type="entry name" value="YpeA/RimI_acetyltransf"/>
</dbReference>
<dbReference type="Pfam" id="PF00583">
    <property type="entry name" value="Acetyltransf_1"/>
    <property type="match status" value="1"/>
</dbReference>
<evidence type="ECO:0000313" key="5">
    <source>
        <dbReference type="Proteomes" id="UP000276603"/>
    </source>
</evidence>
<organism evidence="4 5">
    <name type="scientific">Ulvibacterium marinum</name>
    <dbReference type="NCBI Taxonomy" id="2419782"/>
    <lineage>
        <taxon>Bacteria</taxon>
        <taxon>Pseudomonadati</taxon>
        <taxon>Bacteroidota</taxon>
        <taxon>Flavobacteriia</taxon>
        <taxon>Flavobacteriales</taxon>
        <taxon>Flavobacteriaceae</taxon>
        <taxon>Ulvibacterium</taxon>
    </lineage>
</organism>
<dbReference type="InterPro" id="IPR000182">
    <property type="entry name" value="GNAT_dom"/>
</dbReference>
<evidence type="ECO:0000259" key="3">
    <source>
        <dbReference type="PROSITE" id="PS51186"/>
    </source>
</evidence>
<sequence>MHLLLQKCNQNNLDELVELSLRTFKDAFEADNDPEDFKDYLRTAFHRDALLAELQDKDVSFYFVKVDTQTAGYFKLNENLAQTEVKSVTSIELERIYVLNTFQGSGIGAWMLAEIKRIASEKGKHFLWLGVWEKNTKAIRFYQRQGFTKFGIHPYFIGKDEQTDWLMRFDLINLDSE</sequence>
<protein>
    <submittedName>
        <fullName evidence="4">GNAT family N-acetyltransferase</fullName>
    </submittedName>
</protein>
<dbReference type="EMBL" id="RBCJ01000001">
    <property type="protein sequence ID" value="RKN83640.1"/>
    <property type="molecule type" value="Genomic_DNA"/>
</dbReference>
<keyword evidence="5" id="KW-1185">Reference proteome</keyword>
<keyword evidence="1 4" id="KW-0808">Transferase</keyword>
<comment type="caution">
    <text evidence="4">The sequence shown here is derived from an EMBL/GenBank/DDBJ whole genome shotgun (WGS) entry which is preliminary data.</text>
</comment>
<keyword evidence="2" id="KW-0012">Acyltransferase</keyword>
<dbReference type="Proteomes" id="UP000276603">
    <property type="component" value="Unassembled WGS sequence"/>
</dbReference>
<evidence type="ECO:0000313" key="4">
    <source>
        <dbReference type="EMBL" id="RKN83640.1"/>
    </source>
</evidence>
<dbReference type="AlphaFoldDB" id="A0A3B0CE19"/>
<dbReference type="InterPro" id="IPR016181">
    <property type="entry name" value="Acyl_CoA_acyltransferase"/>
</dbReference>
<dbReference type="GO" id="GO:0016747">
    <property type="term" value="F:acyltransferase activity, transferring groups other than amino-acyl groups"/>
    <property type="evidence" value="ECO:0007669"/>
    <property type="project" value="InterPro"/>
</dbReference>
<dbReference type="Gene3D" id="3.40.630.30">
    <property type="match status" value="1"/>
</dbReference>
<reference evidence="4 5" key="1">
    <citation type="submission" date="2018-10" db="EMBL/GenBank/DDBJ databases">
        <title>Ulvibacterium marinum gen. nov., sp. nov., a novel marine bacterium of the family Flavobacteriaceae, isolated from a culture of the green alga Ulva prolifera.</title>
        <authorList>
            <person name="Zhang Z."/>
        </authorList>
    </citation>
    <scope>NUCLEOTIDE SEQUENCE [LARGE SCALE GENOMIC DNA]</scope>
    <source>
        <strain evidence="4 5">CCMM003</strain>
    </source>
</reference>
<dbReference type="CDD" id="cd04301">
    <property type="entry name" value="NAT_SF"/>
    <property type="match status" value="1"/>
</dbReference>
<dbReference type="PANTHER" id="PTHR43420">
    <property type="entry name" value="ACETYLTRANSFERASE"/>
    <property type="match status" value="1"/>
</dbReference>
<accession>A0A3B0CE19</accession>
<gene>
    <name evidence="4" type="ORF">D7Z94_02370</name>
</gene>
<dbReference type="RefSeq" id="WP_120710844.1">
    <property type="nucleotide sequence ID" value="NZ_RBCJ01000001.1"/>
</dbReference>
<evidence type="ECO:0000256" key="2">
    <source>
        <dbReference type="ARBA" id="ARBA00023315"/>
    </source>
</evidence>
<dbReference type="PROSITE" id="PS51186">
    <property type="entry name" value="GNAT"/>
    <property type="match status" value="1"/>
</dbReference>
<dbReference type="OrthoDB" id="7205533at2"/>
<name>A0A3B0CE19_9FLAO</name>
<dbReference type="PANTHER" id="PTHR43420:SF47">
    <property type="entry name" value="N-ACETYLTRANSFERASE DOMAIN-CONTAINING PROTEIN"/>
    <property type="match status" value="1"/>
</dbReference>
<feature type="domain" description="N-acetyltransferase" evidence="3">
    <location>
        <begin position="3"/>
        <end position="172"/>
    </location>
</feature>
<dbReference type="SUPFAM" id="SSF55729">
    <property type="entry name" value="Acyl-CoA N-acyltransferases (Nat)"/>
    <property type="match status" value="1"/>
</dbReference>